<dbReference type="HOGENOM" id="CLU_180509_0_0_2"/>
<dbReference type="GeneID" id="4928749"/>
<protein>
    <submittedName>
        <fullName evidence="2">Uncharacterized protein</fullName>
    </submittedName>
</protein>
<name>A4FY57_METM5</name>
<proteinExistence type="predicted"/>
<keyword evidence="1" id="KW-0812">Transmembrane</keyword>
<evidence type="ECO:0000256" key="1">
    <source>
        <dbReference type="SAM" id="Phobius"/>
    </source>
</evidence>
<dbReference type="eggNOG" id="arCOG06630">
    <property type="taxonomic scope" value="Archaea"/>
</dbReference>
<reference evidence="2 3" key="1">
    <citation type="submission" date="2007-03" db="EMBL/GenBank/DDBJ databases">
        <title>Complete sequence of chromosome of Methanococcus maripaludis C5.</title>
        <authorList>
            <consortium name="US DOE Joint Genome Institute"/>
            <person name="Copeland A."/>
            <person name="Lucas S."/>
            <person name="Lapidus A."/>
            <person name="Barry K."/>
            <person name="Glavina del Rio T."/>
            <person name="Dalin E."/>
            <person name="Tice H."/>
            <person name="Pitluck S."/>
            <person name="Chertkov O."/>
            <person name="Brettin T."/>
            <person name="Bruce D."/>
            <person name="Han C."/>
            <person name="Detter J.C."/>
            <person name="Schmutz J."/>
            <person name="Larimer F."/>
            <person name="Land M."/>
            <person name="Hauser L."/>
            <person name="Kyrpides N."/>
            <person name="Mikhailova N."/>
            <person name="Sieprawska-Lupa M."/>
            <person name="Whitman W.B."/>
            <person name="Richardson P."/>
        </authorList>
    </citation>
    <scope>NUCLEOTIDE SEQUENCE [LARGE SCALE GENOMIC DNA]</scope>
    <source>
        <strain evidence="3">C5 / ATCC BAA-1333</strain>
    </source>
</reference>
<dbReference type="RefSeq" id="WP_011868595.1">
    <property type="nucleotide sequence ID" value="NC_009135.1"/>
</dbReference>
<dbReference type="KEGG" id="mmq:MmarC5_0832"/>
<organism evidence="2 3">
    <name type="scientific">Methanococcus maripaludis (strain C5 / ATCC BAA-1333)</name>
    <dbReference type="NCBI Taxonomy" id="402880"/>
    <lineage>
        <taxon>Archaea</taxon>
        <taxon>Methanobacteriati</taxon>
        <taxon>Methanobacteriota</taxon>
        <taxon>Methanomada group</taxon>
        <taxon>Methanococci</taxon>
        <taxon>Methanococcales</taxon>
        <taxon>Methanococcaceae</taxon>
        <taxon>Methanococcus</taxon>
    </lineage>
</organism>
<evidence type="ECO:0000313" key="2">
    <source>
        <dbReference type="EMBL" id="ABO35141.1"/>
    </source>
</evidence>
<keyword evidence="1" id="KW-1133">Transmembrane helix</keyword>
<gene>
    <name evidence="2" type="ordered locus">MmarC5_0832</name>
</gene>
<feature type="transmembrane region" description="Helical" evidence="1">
    <location>
        <begin position="56"/>
        <end position="76"/>
    </location>
</feature>
<evidence type="ECO:0000313" key="3">
    <source>
        <dbReference type="Proteomes" id="UP000000253"/>
    </source>
</evidence>
<keyword evidence="1" id="KW-0472">Membrane</keyword>
<dbReference type="EMBL" id="CP000609">
    <property type="protein sequence ID" value="ABO35141.1"/>
    <property type="molecule type" value="Genomic_DNA"/>
</dbReference>
<dbReference type="OrthoDB" id="60676at2157"/>
<dbReference type="AlphaFoldDB" id="A4FY57"/>
<feature type="transmembrane region" description="Helical" evidence="1">
    <location>
        <begin position="15"/>
        <end position="36"/>
    </location>
</feature>
<accession>A4FY57</accession>
<sequence>MDVETLIRRYFKKDISYMLFNVLLVMFLASVVLTVFHSLFCGIVPFLDDLTSEIQVLLRFFMGVSIIGIAIMELIIK</sequence>
<dbReference type="Proteomes" id="UP000000253">
    <property type="component" value="Chromosome"/>
</dbReference>